<dbReference type="PANTHER" id="PTHR42085">
    <property type="entry name" value="F-BOX DOMAIN-CONTAINING PROTEIN"/>
    <property type="match status" value="1"/>
</dbReference>
<evidence type="ECO:0000259" key="1">
    <source>
        <dbReference type="Pfam" id="PF24864"/>
    </source>
</evidence>
<dbReference type="HOGENOM" id="CLU_792312_0_0_1"/>
<dbReference type="PANTHER" id="PTHR42085:SF2">
    <property type="entry name" value="F-BOX DOMAIN-CONTAINING PROTEIN"/>
    <property type="match status" value="1"/>
</dbReference>
<dbReference type="VEuPathDB" id="FungiDB:HMPREF1541_02743"/>
<dbReference type="InParanoid" id="W2S6M6"/>
<dbReference type="OrthoDB" id="5413827at2759"/>
<organism evidence="2 3">
    <name type="scientific">Cyphellophora europaea (strain CBS 101466)</name>
    <name type="common">Phialophora europaea</name>
    <dbReference type="NCBI Taxonomy" id="1220924"/>
    <lineage>
        <taxon>Eukaryota</taxon>
        <taxon>Fungi</taxon>
        <taxon>Dikarya</taxon>
        <taxon>Ascomycota</taxon>
        <taxon>Pezizomycotina</taxon>
        <taxon>Eurotiomycetes</taxon>
        <taxon>Chaetothyriomycetidae</taxon>
        <taxon>Chaetothyriales</taxon>
        <taxon>Cyphellophoraceae</taxon>
        <taxon>Cyphellophora</taxon>
    </lineage>
</organism>
<dbReference type="AlphaFoldDB" id="W2S6M6"/>
<feature type="domain" description="DUF7730" evidence="1">
    <location>
        <begin position="19"/>
        <end position="149"/>
    </location>
</feature>
<evidence type="ECO:0000313" key="2">
    <source>
        <dbReference type="EMBL" id="ETN43584.1"/>
    </source>
</evidence>
<proteinExistence type="predicted"/>
<dbReference type="Pfam" id="PF24864">
    <property type="entry name" value="DUF7730"/>
    <property type="match status" value="1"/>
</dbReference>
<dbReference type="InterPro" id="IPR056632">
    <property type="entry name" value="DUF7730"/>
</dbReference>
<dbReference type="InterPro" id="IPR038883">
    <property type="entry name" value="AN11006-like"/>
</dbReference>
<protein>
    <recommendedName>
        <fullName evidence="1">DUF7730 domain-containing protein</fullName>
    </recommendedName>
</protein>
<dbReference type="EMBL" id="KB822718">
    <property type="protein sequence ID" value="ETN43584.1"/>
    <property type="molecule type" value="Genomic_DNA"/>
</dbReference>
<dbReference type="GeneID" id="19970082"/>
<gene>
    <name evidence="2" type="ORF">HMPREF1541_02743</name>
</gene>
<keyword evidence="3" id="KW-1185">Reference proteome</keyword>
<evidence type="ECO:0000313" key="3">
    <source>
        <dbReference type="Proteomes" id="UP000030752"/>
    </source>
</evidence>
<name>W2S6M6_CYPE1</name>
<accession>W2S6M6</accession>
<dbReference type="Proteomes" id="UP000030752">
    <property type="component" value="Unassembled WGS sequence"/>
</dbReference>
<reference evidence="2 3" key="1">
    <citation type="submission" date="2013-03" db="EMBL/GenBank/DDBJ databases">
        <title>The Genome Sequence of Phialophora europaea CBS 101466.</title>
        <authorList>
            <consortium name="The Broad Institute Genomics Platform"/>
            <person name="Cuomo C."/>
            <person name="de Hoog S."/>
            <person name="Gorbushina A."/>
            <person name="Walker B."/>
            <person name="Young S.K."/>
            <person name="Zeng Q."/>
            <person name="Gargeya S."/>
            <person name="Fitzgerald M."/>
            <person name="Haas B."/>
            <person name="Abouelleil A."/>
            <person name="Allen A.W."/>
            <person name="Alvarado L."/>
            <person name="Arachchi H.M."/>
            <person name="Berlin A.M."/>
            <person name="Chapman S.B."/>
            <person name="Gainer-Dewar J."/>
            <person name="Goldberg J."/>
            <person name="Griggs A."/>
            <person name="Gujja S."/>
            <person name="Hansen M."/>
            <person name="Howarth C."/>
            <person name="Imamovic A."/>
            <person name="Ireland A."/>
            <person name="Larimer J."/>
            <person name="McCowan C."/>
            <person name="Murphy C."/>
            <person name="Pearson M."/>
            <person name="Poon T.W."/>
            <person name="Priest M."/>
            <person name="Roberts A."/>
            <person name="Saif S."/>
            <person name="Shea T."/>
            <person name="Sisk P."/>
            <person name="Sykes S."/>
            <person name="Wortman J."/>
            <person name="Nusbaum C."/>
            <person name="Birren B."/>
        </authorList>
    </citation>
    <scope>NUCLEOTIDE SEQUENCE [LARGE SCALE GENOMIC DNA]</scope>
    <source>
        <strain evidence="2 3">CBS 101466</strain>
    </source>
</reference>
<sequence>MMELSPQQRGAVEPNELLWLPAEVRLRIYGYLLMADPPLCFVISERGSLFRLNSAYSALLFAPRFSRFTLSSKGELPQQTTAALGIWVFAQTCRFFHAEAMTYFYTHNTFDFYWLTLQNLPALQRSQPASSLIRVMAMQYQFDILNITKSPQLWHLDPALPWLQHLTLTFPGLLLQFLVAVLDLTRHLPCNDLRTDWPTLRLHIDVPRNKSAKTLYRKEMLYGRGNDELFEDAFVSDRQTFHDDYGRDIVEAPWQAKPNVHLKRMLGPYLPPYESAAGLGRELPGVRNIVMEGCMVEELLYLVENHQTDGGRCQFVHVGKKQHFIKHMQQVESDIAPKEEIEDAIFETQI</sequence>
<dbReference type="RefSeq" id="XP_008715320.1">
    <property type="nucleotide sequence ID" value="XM_008717098.1"/>
</dbReference>